<sequence>MFETKILPLADTELAYHLIEVPNSKTDSACLMLHGAGVAGELTYGPMLEYLNHWRWILIPDLNGMGSSFFHQQREAPLSIDQLSEEVAQLLAHLSWHEFDVIGYSLGGLVALHLNAELRRTQGVTHRLALMEPASLERECVDTLAEVRQRYRVASETIRETGDVELGIAHFMDGVAPNRRKHPVAEATTQSRLAHRPIGFSYALDAVTDWVERVSQNVSLRDEMLAQADQVFLLSGELSHDLLRAHYDELAKKREGWLHKSVTGCDHSLPFQKPRQIAKYLSQWFA</sequence>
<dbReference type="SUPFAM" id="SSF53474">
    <property type="entry name" value="alpha/beta-Hydrolases"/>
    <property type="match status" value="1"/>
</dbReference>
<name>A0A0K6IHC3_9GAMM</name>
<dbReference type="PANTHER" id="PTHR43798:SF33">
    <property type="entry name" value="HYDROLASE, PUTATIVE (AFU_ORTHOLOGUE AFUA_2G14860)-RELATED"/>
    <property type="match status" value="1"/>
</dbReference>
<dbReference type="STRING" id="1137284.GCA_001418205_00295"/>
<feature type="domain" description="AB hydrolase-1" evidence="1">
    <location>
        <begin position="31"/>
        <end position="278"/>
    </location>
</feature>
<dbReference type="Proteomes" id="UP000182769">
    <property type="component" value="Unassembled WGS sequence"/>
</dbReference>
<dbReference type="PANTHER" id="PTHR43798">
    <property type="entry name" value="MONOACYLGLYCEROL LIPASE"/>
    <property type="match status" value="1"/>
</dbReference>
<accession>A0A0K6IHC3</accession>
<dbReference type="AlphaFoldDB" id="A0A0K6IHC3"/>
<dbReference type="InterPro" id="IPR000073">
    <property type="entry name" value="AB_hydrolase_1"/>
</dbReference>
<reference evidence="3" key="1">
    <citation type="submission" date="2015-08" db="EMBL/GenBank/DDBJ databases">
        <authorList>
            <person name="Varghese N."/>
        </authorList>
    </citation>
    <scope>NUCLEOTIDE SEQUENCE [LARGE SCALE GENOMIC DNA]</scope>
    <source>
        <strain evidence="3">JCM 18476</strain>
    </source>
</reference>
<dbReference type="InterPro" id="IPR050266">
    <property type="entry name" value="AB_hydrolase_sf"/>
</dbReference>
<proteinExistence type="predicted"/>
<dbReference type="InterPro" id="IPR029058">
    <property type="entry name" value="AB_hydrolase_fold"/>
</dbReference>
<dbReference type="Pfam" id="PF12697">
    <property type="entry name" value="Abhydrolase_6"/>
    <property type="match status" value="1"/>
</dbReference>
<evidence type="ECO:0000259" key="1">
    <source>
        <dbReference type="Pfam" id="PF12697"/>
    </source>
</evidence>
<organism evidence="2 3">
    <name type="scientific">Marinomonas fungiae</name>
    <dbReference type="NCBI Taxonomy" id="1137284"/>
    <lineage>
        <taxon>Bacteria</taxon>
        <taxon>Pseudomonadati</taxon>
        <taxon>Pseudomonadota</taxon>
        <taxon>Gammaproteobacteria</taxon>
        <taxon>Oceanospirillales</taxon>
        <taxon>Oceanospirillaceae</taxon>
        <taxon>Marinomonas</taxon>
    </lineage>
</organism>
<dbReference type="EMBL" id="CYHG01000001">
    <property type="protein sequence ID" value="CUB02461.1"/>
    <property type="molecule type" value="Genomic_DNA"/>
</dbReference>
<dbReference type="Gene3D" id="3.40.50.1820">
    <property type="entry name" value="alpha/beta hydrolase"/>
    <property type="match status" value="1"/>
</dbReference>
<dbReference type="RefSeq" id="WP_245624600.1">
    <property type="nucleotide sequence ID" value="NZ_CYHG01000001.1"/>
</dbReference>
<evidence type="ECO:0000313" key="3">
    <source>
        <dbReference type="Proteomes" id="UP000182769"/>
    </source>
</evidence>
<protein>
    <submittedName>
        <fullName evidence="2">Pimeloyl-ACP methyl ester carboxylesterase</fullName>
    </submittedName>
</protein>
<keyword evidence="3" id="KW-1185">Reference proteome</keyword>
<dbReference type="GO" id="GO:0016020">
    <property type="term" value="C:membrane"/>
    <property type="evidence" value="ECO:0007669"/>
    <property type="project" value="TreeGrafter"/>
</dbReference>
<gene>
    <name evidence="2" type="ORF">Ga0061065_101294</name>
</gene>
<evidence type="ECO:0000313" key="2">
    <source>
        <dbReference type="EMBL" id="CUB02461.1"/>
    </source>
</evidence>